<dbReference type="AlphaFoldDB" id="A0A402DNH2"/>
<evidence type="ECO:0000313" key="2">
    <source>
        <dbReference type="Proteomes" id="UP000289954"/>
    </source>
</evidence>
<dbReference type="SUPFAM" id="SSF52980">
    <property type="entry name" value="Restriction endonuclease-like"/>
    <property type="match status" value="1"/>
</dbReference>
<proteinExistence type="predicted"/>
<organism evidence="1 2">
    <name type="scientific">Cellulomonas biazotea</name>
    <dbReference type="NCBI Taxonomy" id="1709"/>
    <lineage>
        <taxon>Bacteria</taxon>
        <taxon>Bacillati</taxon>
        <taxon>Actinomycetota</taxon>
        <taxon>Actinomycetes</taxon>
        <taxon>Micrococcales</taxon>
        <taxon>Cellulomonadaceae</taxon>
        <taxon>Cellulomonas</taxon>
    </lineage>
</organism>
<keyword evidence="2" id="KW-1185">Reference proteome</keyword>
<accession>A0A402DNH2</accession>
<gene>
    <name evidence="1" type="ORF">CBZ_07250</name>
</gene>
<dbReference type="Proteomes" id="UP000289954">
    <property type="component" value="Unassembled WGS sequence"/>
</dbReference>
<protein>
    <submittedName>
        <fullName evidence="1">Uncharacterized protein</fullName>
    </submittedName>
</protein>
<dbReference type="OrthoDB" id="9182727at2"/>
<name>A0A402DNH2_9CELL</name>
<reference evidence="1 2" key="1">
    <citation type="submission" date="2019-01" db="EMBL/GenBank/DDBJ databases">
        <title>Draft genome sequence of Cellulomonas takizawaensis strain TKZ-21.</title>
        <authorList>
            <person name="Yamamura H."/>
            <person name="Hayashi T."/>
            <person name="Hamada M."/>
            <person name="Serisawa Y."/>
            <person name="Matsuyama K."/>
            <person name="Nakagawa Y."/>
            <person name="Otoguro M."/>
            <person name="Yanagida F."/>
            <person name="Hayakawa M."/>
        </authorList>
    </citation>
    <scope>NUCLEOTIDE SEQUENCE [LARGE SCALE GENOMIC DNA]</scope>
    <source>
        <strain evidence="1 2">NBRC12680</strain>
    </source>
</reference>
<comment type="caution">
    <text evidence="1">The sequence shown here is derived from an EMBL/GenBank/DDBJ whole genome shotgun (WGS) entry which is preliminary data.</text>
</comment>
<dbReference type="RefSeq" id="WP_130780261.1">
    <property type="nucleotide sequence ID" value="NZ_BIMR01000038.1"/>
</dbReference>
<evidence type="ECO:0000313" key="1">
    <source>
        <dbReference type="EMBL" id="GCE75669.1"/>
    </source>
</evidence>
<dbReference type="EMBL" id="BIMR01000038">
    <property type="protein sequence ID" value="GCE75669.1"/>
    <property type="molecule type" value="Genomic_DNA"/>
</dbReference>
<sequence>MRLDSLRGYLLEEALAFLLRASGYELLTRAEDDPVELVAKANGLNVRGRGADHQADVLGQLAWTPAFSRPLRLFVEAKYRRNPIGVEEMRQAVGILQDLNSRYSRRDSGGPLVRRYSYRYAIFSTSGFSRPAADYALAHELSIVDLRVGAFHPMVEAIRLLASDVNSAMPDGRRPGIVSSVALRATLRTLLGTNTVELEPDWPERWDSPSTQEGLAVQTLLRIPEQSRGNLAEDDILPLVQACTPLAHWIAHEQPIVVGAPEAPFFLAMRPDSWTDFVAYVRQHGDHGVHAEAHIQGDRVLVSLRPQEGPGAYALRFSLPYEVEQYILGGDNTSRRLRELKRAALAHVTASVRDRGQDRLVRLYYVPRPETSW</sequence>
<dbReference type="InterPro" id="IPR011335">
    <property type="entry name" value="Restrct_endonuc-II-like"/>
</dbReference>